<evidence type="ECO:0000256" key="6">
    <source>
        <dbReference type="ARBA" id="ARBA00023140"/>
    </source>
</evidence>
<protein>
    <recommendedName>
        <fullName evidence="7">Peroxin-13</fullName>
    </recommendedName>
</protein>
<dbReference type="PANTHER" id="PTHR19332:SF1">
    <property type="entry name" value="PEROXISOMAL MEMBRANE PROTEIN PEX13"/>
    <property type="match status" value="1"/>
</dbReference>
<keyword evidence="5 10" id="KW-0472">Membrane</keyword>
<dbReference type="GO" id="GO:0016560">
    <property type="term" value="P:protein import into peroxisome matrix, docking"/>
    <property type="evidence" value="ECO:0007669"/>
    <property type="project" value="InterPro"/>
</dbReference>
<evidence type="ECO:0000256" key="9">
    <source>
        <dbReference type="SAM" id="MobiDB-lite"/>
    </source>
</evidence>
<evidence type="ECO:0000256" key="7">
    <source>
        <dbReference type="ARBA" id="ARBA00029693"/>
    </source>
</evidence>
<dbReference type="Proteomes" id="UP001140949">
    <property type="component" value="Unassembled WGS sequence"/>
</dbReference>
<dbReference type="PROSITE" id="PS51257">
    <property type="entry name" value="PROKAR_LIPOPROTEIN"/>
    <property type="match status" value="1"/>
</dbReference>
<organism evidence="11 12">
    <name type="scientific">Iris pallida</name>
    <name type="common">Sweet iris</name>
    <dbReference type="NCBI Taxonomy" id="29817"/>
    <lineage>
        <taxon>Eukaryota</taxon>
        <taxon>Viridiplantae</taxon>
        <taxon>Streptophyta</taxon>
        <taxon>Embryophyta</taxon>
        <taxon>Tracheophyta</taxon>
        <taxon>Spermatophyta</taxon>
        <taxon>Magnoliopsida</taxon>
        <taxon>Liliopsida</taxon>
        <taxon>Asparagales</taxon>
        <taxon>Iridaceae</taxon>
        <taxon>Iridoideae</taxon>
        <taxon>Irideae</taxon>
        <taxon>Iris</taxon>
    </lineage>
</organism>
<accession>A0AAX6I9F6</accession>
<evidence type="ECO:0000256" key="4">
    <source>
        <dbReference type="ARBA" id="ARBA00023010"/>
    </source>
</evidence>
<dbReference type="EMBL" id="JANAVB010003400">
    <property type="protein sequence ID" value="KAJ6849678.1"/>
    <property type="molecule type" value="Genomic_DNA"/>
</dbReference>
<feature type="region of interest" description="Disordered" evidence="9">
    <location>
        <begin position="71"/>
        <end position="189"/>
    </location>
</feature>
<keyword evidence="2" id="KW-0813">Transport</keyword>
<feature type="compositionally biased region" description="Polar residues" evidence="9">
    <location>
        <begin position="96"/>
        <end position="113"/>
    </location>
</feature>
<keyword evidence="4" id="KW-0811">Translocation</keyword>
<comment type="subcellular location">
    <subcellularLocation>
        <location evidence="8">Peroxisome membrane</location>
    </subcellularLocation>
</comment>
<feature type="transmembrane region" description="Helical" evidence="10">
    <location>
        <begin position="21"/>
        <end position="45"/>
    </location>
</feature>
<evidence type="ECO:0000256" key="2">
    <source>
        <dbReference type="ARBA" id="ARBA00022448"/>
    </source>
</evidence>
<proteinExistence type="inferred from homology"/>
<feature type="compositionally biased region" description="Polar residues" evidence="9">
    <location>
        <begin position="155"/>
        <end position="167"/>
    </location>
</feature>
<reference evidence="11" key="1">
    <citation type="journal article" date="2023" name="GigaByte">
        <title>Genome assembly of the bearded iris, Iris pallida Lam.</title>
        <authorList>
            <person name="Bruccoleri R.E."/>
            <person name="Oakeley E.J."/>
            <person name="Faust A.M.E."/>
            <person name="Altorfer M."/>
            <person name="Dessus-Babus S."/>
            <person name="Burckhardt D."/>
            <person name="Oertli M."/>
            <person name="Naumann U."/>
            <person name="Petersen F."/>
            <person name="Wong J."/>
        </authorList>
    </citation>
    <scope>NUCLEOTIDE SEQUENCE</scope>
    <source>
        <strain evidence="11">GSM-AAB239-AS_SAM_17_03QT</strain>
    </source>
</reference>
<keyword evidence="6" id="KW-0576">Peroxisome</keyword>
<name>A0AAX6I9F6_IRIPA</name>
<sequence>MEWSKRSGTTRAGRTEVRTGHYIVVGSGIVGCPLAVTFFHCVLLLERDGALADFPSLCSLDGFLQTFVSEDLRPPLRPSSPRTASPMPRSHPGGSSVVNVDQILLNSNLGNSSPPKPWERAGASSGSAPFKPPSSGNTSEVVEASGTARPGEIVSNANAPANRQNTLGRPVPSRLWKQNYGNNNGVSYN</sequence>
<keyword evidence="10" id="KW-0812">Transmembrane</keyword>
<reference evidence="11" key="2">
    <citation type="submission" date="2023-04" db="EMBL/GenBank/DDBJ databases">
        <authorList>
            <person name="Bruccoleri R.E."/>
            <person name="Oakeley E.J."/>
            <person name="Faust A.-M."/>
            <person name="Dessus-Babus S."/>
            <person name="Altorfer M."/>
            <person name="Burckhardt D."/>
            <person name="Oertli M."/>
            <person name="Naumann U."/>
            <person name="Petersen F."/>
            <person name="Wong J."/>
        </authorList>
    </citation>
    <scope>NUCLEOTIDE SEQUENCE</scope>
    <source>
        <strain evidence="11">GSM-AAB239-AS_SAM_17_03QT</strain>
        <tissue evidence="11">Leaf</tissue>
    </source>
</reference>
<evidence type="ECO:0000313" key="12">
    <source>
        <dbReference type="Proteomes" id="UP001140949"/>
    </source>
</evidence>
<dbReference type="InterPro" id="IPR036188">
    <property type="entry name" value="FAD/NAD-bd_sf"/>
</dbReference>
<dbReference type="PANTHER" id="PTHR19332">
    <property type="entry name" value="PEROXISOMAL MEMBRANE PROTEIN PEX13"/>
    <property type="match status" value="1"/>
</dbReference>
<dbReference type="Gene3D" id="3.50.50.60">
    <property type="entry name" value="FAD/NAD(P)-binding domain"/>
    <property type="match status" value="1"/>
</dbReference>
<keyword evidence="12" id="KW-1185">Reference proteome</keyword>
<evidence type="ECO:0000256" key="8">
    <source>
        <dbReference type="ARBA" id="ARBA00046271"/>
    </source>
</evidence>
<gene>
    <name evidence="11" type="ORF">M6B38_268190</name>
</gene>
<dbReference type="GO" id="GO:0005778">
    <property type="term" value="C:peroxisomal membrane"/>
    <property type="evidence" value="ECO:0007669"/>
    <property type="project" value="UniProtKB-SubCell"/>
</dbReference>
<evidence type="ECO:0000256" key="5">
    <source>
        <dbReference type="ARBA" id="ARBA00023136"/>
    </source>
</evidence>
<keyword evidence="10" id="KW-1133">Transmembrane helix</keyword>
<evidence type="ECO:0000313" key="11">
    <source>
        <dbReference type="EMBL" id="KAJ6849678.1"/>
    </source>
</evidence>
<keyword evidence="3" id="KW-0653">Protein transport</keyword>
<dbReference type="InterPro" id="IPR035463">
    <property type="entry name" value="Pex13"/>
</dbReference>
<feature type="compositionally biased region" description="Polar residues" evidence="9">
    <location>
        <begin position="179"/>
        <end position="189"/>
    </location>
</feature>
<comment type="caution">
    <text evidence="11">The sequence shown here is derived from an EMBL/GenBank/DDBJ whole genome shotgun (WGS) entry which is preliminary data.</text>
</comment>
<evidence type="ECO:0000256" key="3">
    <source>
        <dbReference type="ARBA" id="ARBA00022927"/>
    </source>
</evidence>
<evidence type="ECO:0000256" key="10">
    <source>
        <dbReference type="SAM" id="Phobius"/>
    </source>
</evidence>
<dbReference type="GO" id="GO:1990429">
    <property type="term" value="C:peroxisomal importomer complex"/>
    <property type="evidence" value="ECO:0007669"/>
    <property type="project" value="TreeGrafter"/>
</dbReference>
<dbReference type="AlphaFoldDB" id="A0AAX6I9F6"/>
<evidence type="ECO:0000256" key="1">
    <source>
        <dbReference type="ARBA" id="ARBA00006033"/>
    </source>
</evidence>
<comment type="similarity">
    <text evidence="1">Belongs to the peroxin-13 family.</text>
</comment>